<gene>
    <name evidence="9" type="ORF">E1163_25310</name>
</gene>
<dbReference type="PANTHER" id="PTHR30572">
    <property type="entry name" value="MEMBRANE COMPONENT OF TRANSPORTER-RELATED"/>
    <property type="match status" value="1"/>
</dbReference>
<dbReference type="RefSeq" id="WP_155175690.1">
    <property type="nucleotide sequence ID" value="NZ_BAAAFL010000012.1"/>
</dbReference>
<evidence type="ECO:0000256" key="1">
    <source>
        <dbReference type="ARBA" id="ARBA00004651"/>
    </source>
</evidence>
<dbReference type="InterPro" id="IPR003838">
    <property type="entry name" value="ABC3_permease_C"/>
</dbReference>
<evidence type="ECO:0000259" key="8">
    <source>
        <dbReference type="Pfam" id="PF12704"/>
    </source>
</evidence>
<comment type="subcellular location">
    <subcellularLocation>
        <location evidence="1">Cell membrane</location>
        <topology evidence="1">Multi-pass membrane protein</topology>
    </subcellularLocation>
</comment>
<evidence type="ECO:0000256" key="4">
    <source>
        <dbReference type="ARBA" id="ARBA00022989"/>
    </source>
</evidence>
<accession>A0ABW9RX02</accession>
<comment type="caution">
    <text evidence="9">The sequence shown here is derived from an EMBL/GenBank/DDBJ whole genome shotgun (WGS) entry which is preliminary data.</text>
</comment>
<feature type="transmembrane region" description="Helical" evidence="6">
    <location>
        <begin position="99"/>
        <end position="122"/>
    </location>
</feature>
<dbReference type="Pfam" id="PF02687">
    <property type="entry name" value="FtsX"/>
    <property type="match status" value="2"/>
</dbReference>
<feature type="transmembrane region" description="Helical" evidence="6">
    <location>
        <begin position="830"/>
        <end position="847"/>
    </location>
</feature>
<feature type="domain" description="ABC3 transporter permease C-terminal" evidence="7">
    <location>
        <begin position="778"/>
        <end position="891"/>
    </location>
</feature>
<evidence type="ECO:0000313" key="10">
    <source>
        <dbReference type="Proteomes" id="UP000798808"/>
    </source>
</evidence>
<dbReference type="EMBL" id="SMLW01000659">
    <property type="protein sequence ID" value="MTI28300.1"/>
    <property type="molecule type" value="Genomic_DNA"/>
</dbReference>
<sequence>MELSDEQIDYIQKDINYRGIVLEDLEEELLDHVCTLVEERMSSGERFIDAYDAVIQSFGSDQEIQQVQNQTLILSNNNAKIMFRNYFKIAIRSLSKHKFYSFINVAGLAVGLACCMLIALFVGDELSYDSHHEHKDRIYRVVRHGSFNGNEFHFSVNPAPLASALVEELPEVEKAVRFRSRGTYLVTTDAMTESFKENRLIFSDPDFFQIFSVPLIEGSPETALKDPMSIAISKAMASKYFGQEDPMGKTLTLDGDEEYHVTAVYEDMPTNSHLQFDFLMSMSSLEESKNTEWLSNNFFTYFLLKEGTDAKVFEQKLNDMTERHLEPEIMAYIGKSLEEFKEAGNYVVFNIQPLQDVYLYSNFIFDIGPTGDITYVYLFAAVAIFILVIACINFMNLSTARSSNRAKEVGVRKVLGSFRSHLIKQFLLETILLCLVAFVIAIALASMAIPFFNDLAGKSIEIPLGSPIFYGVIFLCALFIGLLAGVYPAFFLSAFKPINVLKGKLALGTGSSLIRSGLVIFQFFISILLIIATATVYQQLNFIQNKKLGFAKDQVLIIGDAYMLNEKIDPFKKEIEQLPQITSASLSGYLPVHGYNRSDISFWEDGQEPSQNNMVNMQIWRVDEDYISTLGMELIDGRNFNEELASDSNAIILNEAAFRAYGFKKSSDNHGLLTFHFDGETGVVSKDVYDKYNVIGVVRDFHFESMKEDISPVGLSLGRNTSVISVKFATEDIQNVLASVEDTWKKFAPELPFNYSFLDSDFGTMYKTEKRVATVFTVFSGLAVFIGCLGLFALAAFMAEQRTKEIGIRKVLGASVGGIVFMLSKEFSKLIIVAFVIAVPLAWWASSQWLSNYSYKVEIGLGLYLVAGLIAFVIAWLTVGYQSVKAARSNPVNSLRNE</sequence>
<evidence type="ECO:0000256" key="3">
    <source>
        <dbReference type="ARBA" id="ARBA00022692"/>
    </source>
</evidence>
<dbReference type="Pfam" id="PF12704">
    <property type="entry name" value="MacB_PCD"/>
    <property type="match status" value="1"/>
</dbReference>
<organism evidence="9 10">
    <name type="scientific">Fulvivirga kasyanovii</name>
    <dbReference type="NCBI Taxonomy" id="396812"/>
    <lineage>
        <taxon>Bacteria</taxon>
        <taxon>Pseudomonadati</taxon>
        <taxon>Bacteroidota</taxon>
        <taxon>Cytophagia</taxon>
        <taxon>Cytophagales</taxon>
        <taxon>Fulvivirgaceae</taxon>
        <taxon>Fulvivirga</taxon>
    </lineage>
</organism>
<reference evidence="9 10" key="1">
    <citation type="submission" date="2019-02" db="EMBL/GenBank/DDBJ databases">
        <authorList>
            <person name="Goldberg S.R."/>
            <person name="Haltli B.A."/>
            <person name="Correa H."/>
            <person name="Russell K.G."/>
        </authorList>
    </citation>
    <scope>NUCLEOTIDE SEQUENCE [LARGE SCALE GENOMIC DNA]</scope>
    <source>
        <strain evidence="9 10">JCM 16186</strain>
    </source>
</reference>
<evidence type="ECO:0000259" key="7">
    <source>
        <dbReference type="Pfam" id="PF02687"/>
    </source>
</evidence>
<keyword evidence="3 6" id="KW-0812">Transmembrane</keyword>
<feature type="transmembrane region" description="Helical" evidence="6">
    <location>
        <begin position="775"/>
        <end position="799"/>
    </location>
</feature>
<keyword evidence="10" id="KW-1185">Reference proteome</keyword>
<feature type="transmembrane region" description="Helical" evidence="6">
    <location>
        <begin position="468"/>
        <end position="492"/>
    </location>
</feature>
<feature type="transmembrane region" description="Helical" evidence="6">
    <location>
        <begin position="426"/>
        <end position="448"/>
    </location>
</feature>
<evidence type="ECO:0000256" key="6">
    <source>
        <dbReference type="SAM" id="Phobius"/>
    </source>
</evidence>
<keyword evidence="5 6" id="KW-0472">Membrane</keyword>
<feature type="domain" description="ABC3 transporter permease C-terminal" evidence="7">
    <location>
        <begin position="381"/>
        <end position="493"/>
    </location>
</feature>
<dbReference type="PANTHER" id="PTHR30572:SF18">
    <property type="entry name" value="ABC-TYPE MACROLIDE FAMILY EXPORT SYSTEM PERMEASE COMPONENT 2"/>
    <property type="match status" value="1"/>
</dbReference>
<evidence type="ECO:0000313" key="9">
    <source>
        <dbReference type="EMBL" id="MTI28300.1"/>
    </source>
</evidence>
<dbReference type="Proteomes" id="UP000798808">
    <property type="component" value="Unassembled WGS sequence"/>
</dbReference>
<feature type="transmembrane region" description="Helical" evidence="6">
    <location>
        <begin position="859"/>
        <end position="879"/>
    </location>
</feature>
<name>A0ABW9RX02_9BACT</name>
<feature type="transmembrane region" description="Helical" evidence="6">
    <location>
        <begin position="513"/>
        <end position="537"/>
    </location>
</feature>
<feature type="domain" description="MacB-like periplasmic core" evidence="8">
    <location>
        <begin position="101"/>
        <end position="318"/>
    </location>
</feature>
<feature type="transmembrane region" description="Helical" evidence="6">
    <location>
        <begin position="375"/>
        <end position="397"/>
    </location>
</feature>
<dbReference type="InterPro" id="IPR025857">
    <property type="entry name" value="MacB_PCD"/>
</dbReference>
<evidence type="ECO:0000256" key="2">
    <source>
        <dbReference type="ARBA" id="ARBA00022475"/>
    </source>
</evidence>
<keyword evidence="4 6" id="KW-1133">Transmembrane helix</keyword>
<dbReference type="InterPro" id="IPR050250">
    <property type="entry name" value="Macrolide_Exporter_MacB"/>
</dbReference>
<evidence type="ECO:0000256" key="5">
    <source>
        <dbReference type="ARBA" id="ARBA00023136"/>
    </source>
</evidence>
<proteinExistence type="predicted"/>
<keyword evidence="2" id="KW-1003">Cell membrane</keyword>
<protein>
    <submittedName>
        <fullName evidence="9">ABC transporter permease</fullName>
    </submittedName>
</protein>